<proteinExistence type="predicted"/>
<dbReference type="AlphaFoldDB" id="A0A936ZFY2"/>
<keyword evidence="2" id="KW-1185">Reference proteome</keyword>
<sequence>MAYRDGEFRDAAYCGTLTKEIRAIINIIWKIDFSHEVDLLKIENSNLAHDPRQGRKFSIILEHHERRQPYVELLNERWRTQCRQSLAA</sequence>
<comment type="caution">
    <text evidence="1">The sequence shown here is derived from an EMBL/GenBank/DDBJ whole genome shotgun (WGS) entry which is preliminary data.</text>
</comment>
<protein>
    <submittedName>
        <fullName evidence="1">Uncharacterized protein</fullName>
    </submittedName>
</protein>
<dbReference type="RefSeq" id="WP_202057556.1">
    <property type="nucleotide sequence ID" value="NZ_JAEQMY010000008.1"/>
</dbReference>
<name>A0A936ZFY2_9HYPH</name>
<dbReference type="EMBL" id="JAEQMY010000008">
    <property type="protein sequence ID" value="MBL0403793.1"/>
    <property type="molecule type" value="Genomic_DNA"/>
</dbReference>
<accession>A0A936ZFY2</accession>
<dbReference type="Proteomes" id="UP000605848">
    <property type="component" value="Unassembled WGS sequence"/>
</dbReference>
<evidence type="ECO:0000313" key="1">
    <source>
        <dbReference type="EMBL" id="MBL0403793.1"/>
    </source>
</evidence>
<evidence type="ECO:0000313" key="2">
    <source>
        <dbReference type="Proteomes" id="UP000605848"/>
    </source>
</evidence>
<reference evidence="1" key="1">
    <citation type="submission" date="2021-01" db="EMBL/GenBank/DDBJ databases">
        <title>Microvirga sp.</title>
        <authorList>
            <person name="Kim M.K."/>
        </authorList>
    </citation>
    <scope>NUCLEOTIDE SEQUENCE</scope>
    <source>
        <strain evidence="1">5420S-16</strain>
    </source>
</reference>
<gene>
    <name evidence="1" type="ORF">JKG68_07445</name>
</gene>
<organism evidence="1 2">
    <name type="scientific">Microvirga aerilata</name>
    <dbReference type="NCBI Taxonomy" id="670292"/>
    <lineage>
        <taxon>Bacteria</taxon>
        <taxon>Pseudomonadati</taxon>
        <taxon>Pseudomonadota</taxon>
        <taxon>Alphaproteobacteria</taxon>
        <taxon>Hyphomicrobiales</taxon>
        <taxon>Methylobacteriaceae</taxon>
        <taxon>Microvirga</taxon>
    </lineage>
</organism>